<dbReference type="eggNOG" id="ENOG502STVD">
    <property type="taxonomic scope" value="Eukaryota"/>
</dbReference>
<dbReference type="InParanoid" id="D8PUQ1"/>
<dbReference type="VEuPathDB" id="FungiDB:SCHCODRAFT_02603973"/>
<dbReference type="GeneID" id="9586946"/>
<dbReference type="STRING" id="578458.D8PUQ1"/>
<evidence type="ECO:0000313" key="3">
    <source>
        <dbReference type="EMBL" id="EFJ00620.1"/>
    </source>
</evidence>
<dbReference type="Pfam" id="PF24016">
    <property type="entry name" value="DUF7330"/>
    <property type="match status" value="1"/>
</dbReference>
<dbReference type="AlphaFoldDB" id="D8PUQ1"/>
<dbReference type="HOGENOM" id="CLU_070382_3_0_1"/>
<protein>
    <submittedName>
        <fullName evidence="3">Expressed protein</fullName>
    </submittedName>
</protein>
<feature type="domain" description="DUF7330" evidence="2">
    <location>
        <begin position="80"/>
        <end position="254"/>
    </location>
</feature>
<dbReference type="RefSeq" id="XP_003035522.1">
    <property type="nucleotide sequence ID" value="XM_003035476.1"/>
</dbReference>
<sequence>MLIVDDSKPLPEVQPDVTVMRAHIDSKQGPVDSDEPLPPPYTPTPDGASTSASPQAPSYTAAPSPSTFTSASSSIPPSKFVSVTRKNNAITGTWAIDPTLPSLPGVAQPMSDVYIQSMNGRIAAEVTVVAHAARDITQKTKMDLKTTNGAVKLTVHAPERYKRTPLYLAEHTTNGAVTLILPRSFVGPLTASTTNGRVKLSDGIARSARDVQEGQRETKCMIGMGNGAGKDGLSLDEAIIETTNGGVNVAFDDEEVPSAKGFLTKLFGM</sequence>
<evidence type="ECO:0000256" key="1">
    <source>
        <dbReference type="SAM" id="MobiDB-lite"/>
    </source>
</evidence>
<reference evidence="3 4" key="1">
    <citation type="journal article" date="2010" name="Nat. Biotechnol.">
        <title>Genome sequence of the model mushroom Schizophyllum commune.</title>
        <authorList>
            <person name="Ohm R.A."/>
            <person name="de Jong J.F."/>
            <person name="Lugones L.G."/>
            <person name="Aerts A."/>
            <person name="Kothe E."/>
            <person name="Stajich J.E."/>
            <person name="de Vries R.P."/>
            <person name="Record E."/>
            <person name="Levasseur A."/>
            <person name="Baker S.E."/>
            <person name="Bartholomew K.A."/>
            <person name="Coutinho P.M."/>
            <person name="Erdmann S."/>
            <person name="Fowler T.J."/>
            <person name="Gathman A.C."/>
            <person name="Lombard V."/>
            <person name="Henrissat B."/>
            <person name="Knabe N."/>
            <person name="Kuees U."/>
            <person name="Lilly W.W."/>
            <person name="Lindquist E."/>
            <person name="Lucas S."/>
            <person name="Magnuson J.K."/>
            <person name="Piumi F."/>
            <person name="Raudaskoski M."/>
            <person name="Salamov A."/>
            <person name="Schmutz J."/>
            <person name="Schwarze F.W.M.R."/>
            <person name="vanKuyk P.A."/>
            <person name="Horton J.S."/>
            <person name="Grigoriev I.V."/>
            <person name="Woesten H.A.B."/>
        </authorList>
    </citation>
    <scope>NUCLEOTIDE SEQUENCE [LARGE SCALE GENOMIC DNA]</scope>
    <source>
        <strain evidence="4">H4-8 / FGSC 9210</strain>
    </source>
</reference>
<evidence type="ECO:0000259" key="2">
    <source>
        <dbReference type="Pfam" id="PF24016"/>
    </source>
</evidence>
<organism evidence="4">
    <name type="scientific">Schizophyllum commune (strain H4-8 / FGSC 9210)</name>
    <name type="common">Split gill fungus</name>
    <dbReference type="NCBI Taxonomy" id="578458"/>
    <lineage>
        <taxon>Eukaryota</taxon>
        <taxon>Fungi</taxon>
        <taxon>Dikarya</taxon>
        <taxon>Basidiomycota</taxon>
        <taxon>Agaricomycotina</taxon>
        <taxon>Agaricomycetes</taxon>
        <taxon>Agaricomycetidae</taxon>
        <taxon>Agaricales</taxon>
        <taxon>Schizophyllaceae</taxon>
        <taxon>Schizophyllum</taxon>
    </lineage>
</organism>
<feature type="compositionally biased region" description="Low complexity" evidence="1">
    <location>
        <begin position="44"/>
        <end position="78"/>
    </location>
</feature>
<dbReference type="Proteomes" id="UP000007431">
    <property type="component" value="Unassembled WGS sequence"/>
</dbReference>
<evidence type="ECO:0000313" key="4">
    <source>
        <dbReference type="Proteomes" id="UP000007431"/>
    </source>
</evidence>
<proteinExistence type="predicted"/>
<feature type="region of interest" description="Disordered" evidence="1">
    <location>
        <begin position="20"/>
        <end position="79"/>
    </location>
</feature>
<dbReference type="OMA" id="NNNANDW"/>
<dbReference type="KEGG" id="scm:SCHCO_02603973"/>
<gene>
    <name evidence="3" type="ORF">SCHCODRAFT_75031</name>
</gene>
<accession>D8PUQ1</accession>
<keyword evidence="4" id="KW-1185">Reference proteome</keyword>
<name>D8PUQ1_SCHCM</name>
<dbReference type="OrthoDB" id="5289249at2759"/>
<dbReference type="EMBL" id="GL377303">
    <property type="protein sequence ID" value="EFJ00620.1"/>
    <property type="molecule type" value="Genomic_DNA"/>
</dbReference>
<dbReference type="InterPro" id="IPR055754">
    <property type="entry name" value="DUF7330"/>
</dbReference>